<keyword evidence="2" id="KW-1185">Reference proteome</keyword>
<proteinExistence type="predicted"/>
<dbReference type="Proteomes" id="UP000287033">
    <property type="component" value="Unassembled WGS sequence"/>
</dbReference>
<evidence type="ECO:0000313" key="1">
    <source>
        <dbReference type="EMBL" id="GCC19225.1"/>
    </source>
</evidence>
<reference evidence="1 2" key="1">
    <citation type="journal article" date="2018" name="Nat. Ecol. Evol.">
        <title>Shark genomes provide insights into elasmobranch evolution and the origin of vertebrates.</title>
        <authorList>
            <person name="Hara Y"/>
            <person name="Yamaguchi K"/>
            <person name="Onimaru K"/>
            <person name="Kadota M"/>
            <person name="Koyanagi M"/>
            <person name="Keeley SD"/>
            <person name="Tatsumi K"/>
            <person name="Tanaka K"/>
            <person name="Motone F"/>
            <person name="Kageyama Y"/>
            <person name="Nozu R"/>
            <person name="Adachi N"/>
            <person name="Nishimura O"/>
            <person name="Nakagawa R"/>
            <person name="Tanegashima C"/>
            <person name="Kiyatake I"/>
            <person name="Matsumoto R"/>
            <person name="Murakumo K"/>
            <person name="Nishida K"/>
            <person name="Terakita A"/>
            <person name="Kuratani S"/>
            <person name="Sato K"/>
            <person name="Hyodo S Kuraku.S."/>
        </authorList>
    </citation>
    <scope>NUCLEOTIDE SEQUENCE [LARGE SCALE GENOMIC DNA]</scope>
</reference>
<accession>A0A401RM43</accession>
<sequence length="64" mass="7189">NFTGQCPEKQCWTKGQCYRFTSKQSDLNKTAEENNGTQSAKQENQPCIEIQCEVTSVNNTATAR</sequence>
<comment type="caution">
    <text evidence="1">The sequence shown here is derived from an EMBL/GenBank/DDBJ whole genome shotgun (WGS) entry which is preliminary data.</text>
</comment>
<gene>
    <name evidence="1" type="ORF">chiPu_0018273</name>
</gene>
<evidence type="ECO:0000313" key="2">
    <source>
        <dbReference type="Proteomes" id="UP000287033"/>
    </source>
</evidence>
<organism evidence="1 2">
    <name type="scientific">Chiloscyllium punctatum</name>
    <name type="common">Brownbanded bambooshark</name>
    <name type="synonym">Hemiscyllium punctatum</name>
    <dbReference type="NCBI Taxonomy" id="137246"/>
    <lineage>
        <taxon>Eukaryota</taxon>
        <taxon>Metazoa</taxon>
        <taxon>Chordata</taxon>
        <taxon>Craniata</taxon>
        <taxon>Vertebrata</taxon>
        <taxon>Chondrichthyes</taxon>
        <taxon>Elasmobranchii</taxon>
        <taxon>Galeomorphii</taxon>
        <taxon>Galeoidea</taxon>
        <taxon>Orectolobiformes</taxon>
        <taxon>Hemiscylliidae</taxon>
        <taxon>Chiloscyllium</taxon>
    </lineage>
</organism>
<protein>
    <submittedName>
        <fullName evidence="1">Uncharacterized protein</fullName>
    </submittedName>
</protein>
<name>A0A401RM43_CHIPU</name>
<feature type="non-terminal residue" evidence="1">
    <location>
        <position position="1"/>
    </location>
</feature>
<dbReference type="AlphaFoldDB" id="A0A401RM43"/>
<dbReference type="EMBL" id="BEZZ01001522">
    <property type="protein sequence ID" value="GCC19225.1"/>
    <property type="molecule type" value="Genomic_DNA"/>
</dbReference>